<evidence type="ECO:0000313" key="1">
    <source>
        <dbReference type="EMBL" id="MRJ48053.1"/>
    </source>
</evidence>
<name>A0A844CB31_9LACT</name>
<evidence type="ECO:0000313" key="2">
    <source>
        <dbReference type="Proteomes" id="UP000440066"/>
    </source>
</evidence>
<dbReference type="Proteomes" id="UP000440066">
    <property type="component" value="Unassembled WGS sequence"/>
</dbReference>
<sequence length="103" mass="11667">MCLIKGLMEVKMILNINVSKEVRENQLFDSALINIIALKNAVITGSPILITPNEESSEDVHSLRIDIENEIDEEQLNILKDGIINQVRGFFMIANIPCEITWE</sequence>
<accession>A0A844CB31</accession>
<dbReference type="AlphaFoldDB" id="A0A844CB31"/>
<protein>
    <submittedName>
        <fullName evidence="1">Uncharacterized protein</fullName>
    </submittedName>
</protein>
<comment type="caution">
    <text evidence="1">The sequence shown here is derived from an EMBL/GenBank/DDBJ whole genome shotgun (WGS) entry which is preliminary data.</text>
</comment>
<organism evidence="1 2">
    <name type="scientific">Fundicoccus ignavus</name>
    <dbReference type="NCBI Taxonomy" id="2664442"/>
    <lineage>
        <taxon>Bacteria</taxon>
        <taxon>Bacillati</taxon>
        <taxon>Bacillota</taxon>
        <taxon>Bacilli</taxon>
        <taxon>Lactobacillales</taxon>
        <taxon>Aerococcaceae</taxon>
        <taxon>Fundicoccus</taxon>
    </lineage>
</organism>
<proteinExistence type="predicted"/>
<dbReference type="EMBL" id="WJQT01000019">
    <property type="protein sequence ID" value="MRJ48053.1"/>
    <property type="molecule type" value="Genomic_DNA"/>
</dbReference>
<gene>
    <name evidence="1" type="ORF">GF867_10800</name>
</gene>
<reference evidence="1 2" key="1">
    <citation type="submission" date="2019-11" db="EMBL/GenBank/DDBJ databases">
        <title>Characterisation of Fundicoccus ignavus gen. nov. sp. nov., a novel genus of the family Aerococcaceae from bulk tank milk.</title>
        <authorList>
            <person name="Siebert A."/>
            <person name="Huptas C."/>
            <person name="Wenning M."/>
            <person name="Scherer S."/>
            <person name="Doll E.V."/>
        </authorList>
    </citation>
    <scope>NUCLEOTIDE SEQUENCE [LARGE SCALE GENOMIC DNA]</scope>
    <source>
        <strain evidence="1 2">DSM 109652</strain>
    </source>
</reference>